<evidence type="ECO:0000313" key="1">
    <source>
        <dbReference type="EMBL" id="AQS85092.1"/>
    </source>
</evidence>
<accession>A0A1U9KH09</accession>
<proteinExistence type="predicted"/>
<keyword evidence="2" id="KW-1185">Reference proteome</keyword>
<dbReference type="KEGG" id="aace:A0U92_10230"/>
<evidence type="ECO:0000313" key="2">
    <source>
        <dbReference type="Proteomes" id="UP000188937"/>
    </source>
</evidence>
<dbReference type="AlphaFoldDB" id="A0A1U9KH09"/>
<dbReference type="EMBL" id="CP014692">
    <property type="protein sequence ID" value="AQS85092.1"/>
    <property type="molecule type" value="Genomic_DNA"/>
</dbReference>
<sequence>MAKRARKKPENGYWFRRARTPLQQDVRGCHQKILFYRFLKRLPGHSGDMSAVTILFDQPRFPPDSSAPSFIRANPASDEIIPIPLTSS</sequence>
<dbReference type="STRING" id="435.A0U92_10230"/>
<protein>
    <submittedName>
        <fullName evidence="1">Uncharacterized protein</fullName>
    </submittedName>
</protein>
<name>A0A1U9KH09_ACEAC</name>
<reference evidence="1 2" key="1">
    <citation type="submission" date="2016-03" db="EMBL/GenBank/DDBJ databases">
        <title>Acetic acid bacteria sequencing.</title>
        <authorList>
            <person name="Brandt J."/>
            <person name="Jakob F."/>
            <person name="Vogel R.F."/>
        </authorList>
    </citation>
    <scope>NUCLEOTIDE SEQUENCE [LARGE SCALE GENOMIC DNA]</scope>
    <source>
        <strain evidence="1 2">TMW2.1153</strain>
    </source>
</reference>
<gene>
    <name evidence="1" type="ORF">A0U92_10230</name>
</gene>
<dbReference type="Proteomes" id="UP000188937">
    <property type="component" value="Chromosome"/>
</dbReference>
<organism evidence="1 2">
    <name type="scientific">Acetobacter aceti</name>
    <dbReference type="NCBI Taxonomy" id="435"/>
    <lineage>
        <taxon>Bacteria</taxon>
        <taxon>Pseudomonadati</taxon>
        <taxon>Pseudomonadota</taxon>
        <taxon>Alphaproteobacteria</taxon>
        <taxon>Acetobacterales</taxon>
        <taxon>Acetobacteraceae</taxon>
        <taxon>Acetobacter</taxon>
        <taxon>Acetobacter subgen. Acetobacter</taxon>
    </lineage>
</organism>